<dbReference type="GO" id="GO:0016616">
    <property type="term" value="F:oxidoreductase activity, acting on the CH-OH group of donors, NAD or NADP as acceptor"/>
    <property type="evidence" value="ECO:0007669"/>
    <property type="project" value="InterPro"/>
</dbReference>
<dbReference type="PANTHER" id="PTHR11835">
    <property type="entry name" value="DECARBOXYLATING DEHYDROGENASES-ISOCITRATE, ISOPROPYLMALATE, TARTRATE"/>
    <property type="match status" value="1"/>
</dbReference>
<dbReference type="Pfam" id="PF00180">
    <property type="entry name" value="Iso_dh"/>
    <property type="match status" value="1"/>
</dbReference>
<dbReference type="Proteomes" id="UP000807504">
    <property type="component" value="Unassembled WGS sequence"/>
</dbReference>
<keyword evidence="9" id="KW-1185">Reference proteome</keyword>
<accession>A0A8T0E9U2</accession>
<dbReference type="PANTHER" id="PTHR11835:SF60">
    <property type="entry name" value="ISOCITRATE DEHYDROGENASE [NAD] SUBUNIT, MITOCHONDRIAL"/>
    <property type="match status" value="1"/>
</dbReference>
<dbReference type="PROSITE" id="PS00470">
    <property type="entry name" value="IDH_IMDH"/>
    <property type="match status" value="1"/>
</dbReference>
<dbReference type="GO" id="GO:0005739">
    <property type="term" value="C:mitochondrion"/>
    <property type="evidence" value="ECO:0007669"/>
    <property type="project" value="UniProtKB-SubCell"/>
</dbReference>
<dbReference type="FunFam" id="3.40.718.10:FF:000001">
    <property type="entry name" value="Isocitrate dehydrogenase [NAD] subunit, mitochondrial"/>
    <property type="match status" value="1"/>
</dbReference>
<organism evidence="8 9">
    <name type="scientific">Argiope bruennichi</name>
    <name type="common">Wasp spider</name>
    <name type="synonym">Aranea bruennichi</name>
    <dbReference type="NCBI Taxonomy" id="94029"/>
    <lineage>
        <taxon>Eukaryota</taxon>
        <taxon>Metazoa</taxon>
        <taxon>Ecdysozoa</taxon>
        <taxon>Arthropoda</taxon>
        <taxon>Chelicerata</taxon>
        <taxon>Arachnida</taxon>
        <taxon>Araneae</taxon>
        <taxon>Araneomorphae</taxon>
        <taxon>Entelegynae</taxon>
        <taxon>Araneoidea</taxon>
        <taxon>Araneidae</taxon>
        <taxon>Argiope</taxon>
    </lineage>
</organism>
<evidence type="ECO:0000256" key="6">
    <source>
        <dbReference type="RuleBase" id="RU361266"/>
    </source>
</evidence>
<dbReference type="NCBIfam" id="TIGR00175">
    <property type="entry name" value="mito_nad_idh"/>
    <property type="match status" value="1"/>
</dbReference>
<dbReference type="GO" id="GO:0006099">
    <property type="term" value="P:tricarboxylic acid cycle"/>
    <property type="evidence" value="ECO:0007669"/>
    <property type="project" value="UniProtKB-UniRule"/>
</dbReference>
<evidence type="ECO:0000256" key="5">
    <source>
        <dbReference type="ARBA" id="ARBA00023128"/>
    </source>
</evidence>
<dbReference type="Gene3D" id="3.40.718.10">
    <property type="entry name" value="Isopropylmalate Dehydrogenase"/>
    <property type="match status" value="1"/>
</dbReference>
<proteinExistence type="inferred from homology"/>
<evidence type="ECO:0000256" key="1">
    <source>
        <dbReference type="ARBA" id="ARBA00004173"/>
    </source>
</evidence>
<dbReference type="GO" id="GO:0000287">
    <property type="term" value="F:magnesium ion binding"/>
    <property type="evidence" value="ECO:0007669"/>
    <property type="project" value="UniProtKB-UniRule"/>
</dbReference>
<keyword evidence="3 6" id="KW-0816">Tricarboxylic acid cycle</keyword>
<dbReference type="EMBL" id="JABXBU010002230">
    <property type="protein sequence ID" value="KAF8768090.1"/>
    <property type="molecule type" value="Genomic_DNA"/>
</dbReference>
<dbReference type="SUPFAM" id="SSF53659">
    <property type="entry name" value="Isocitrate/Isopropylmalate dehydrogenase-like"/>
    <property type="match status" value="1"/>
</dbReference>
<dbReference type="InterPro" id="IPR019818">
    <property type="entry name" value="IsoCit/isopropylmalate_DH_CS"/>
</dbReference>
<evidence type="ECO:0000313" key="9">
    <source>
        <dbReference type="Proteomes" id="UP000807504"/>
    </source>
</evidence>
<evidence type="ECO:0000259" key="7">
    <source>
        <dbReference type="SMART" id="SM01329"/>
    </source>
</evidence>
<comment type="caution">
    <text evidence="8">The sequence shown here is derived from an EMBL/GenBank/DDBJ whole genome shotgun (WGS) entry which is preliminary data.</text>
</comment>
<evidence type="ECO:0000313" key="8">
    <source>
        <dbReference type="EMBL" id="KAF8768090.1"/>
    </source>
</evidence>
<keyword evidence="4 6" id="KW-0809">Transit peptide</keyword>
<name>A0A8T0E9U2_ARGBR</name>
<reference evidence="8" key="2">
    <citation type="submission" date="2020-06" db="EMBL/GenBank/DDBJ databases">
        <authorList>
            <person name="Sheffer M."/>
        </authorList>
    </citation>
    <scope>NUCLEOTIDE SEQUENCE</scope>
</reference>
<dbReference type="InterPro" id="IPR004434">
    <property type="entry name" value="Isocitrate_DH_NAD"/>
</dbReference>
<comment type="subcellular location">
    <subcellularLocation>
        <location evidence="1 6">Mitochondrion</location>
    </subcellularLocation>
</comment>
<protein>
    <recommendedName>
        <fullName evidence="6">Isocitrate dehydrogenase [NAD] subunit, mitochondrial</fullName>
    </recommendedName>
</protein>
<dbReference type="AlphaFoldDB" id="A0A8T0E9U2"/>
<reference evidence="8" key="1">
    <citation type="journal article" date="2020" name="bioRxiv">
        <title>Chromosome-level reference genome of the European wasp spider Argiope bruennichi: a resource for studies on range expansion and evolutionary adaptation.</title>
        <authorList>
            <person name="Sheffer M.M."/>
            <person name="Hoppe A."/>
            <person name="Krehenwinkel H."/>
            <person name="Uhl G."/>
            <person name="Kuss A.W."/>
            <person name="Jensen L."/>
            <person name="Jensen C."/>
            <person name="Gillespie R.G."/>
            <person name="Hoff K.J."/>
            <person name="Prost S."/>
        </authorList>
    </citation>
    <scope>NUCLEOTIDE SEQUENCE</scope>
</reference>
<sequence>MKICPLFFATKKSHQFSIEGVRTVTRSTQFSIDGVRTVTRSTVDQFKAKYGGRFMVTMLPGDGIGPEMMGHVKEIFRLGGVPVDFEEVHLDSTVQNVDNVEEAIISIRRNGVAIKGNIETRSNNPLFRSRNVILRLELDLFVNLLHCKSQPGIKTRHNNIDIILIRQNTEGEYSCLEHESVSGVVESLKIITREKSEEIARFAFDYAVRNNRKKVTAVHKANIMKLADGLFLNTCAEIAQEYPQIEFDNMIIDNCSMQLVSNPHQFDVLLLPNLYGNILNNIACGLVGGPGIISGQNFGNEYAVFETGSRNTGKGIAGKNIANPVAMLNASVDLLQYLGLYKHAKIIGDAIYQTVNVDKIHTPDLGGTAKTTDVVQNVLQIVQDKTRMYPRFKHDALLGNRGDGAAQANQSGHAPVLLRPNCATLSRNGKHIDENATLIGLRRHFRGPTEGF</sequence>
<dbReference type="SMART" id="SM01329">
    <property type="entry name" value="Iso_dh"/>
    <property type="match status" value="1"/>
</dbReference>
<evidence type="ECO:0000256" key="4">
    <source>
        <dbReference type="ARBA" id="ARBA00022946"/>
    </source>
</evidence>
<dbReference type="GO" id="GO:0006102">
    <property type="term" value="P:isocitrate metabolic process"/>
    <property type="evidence" value="ECO:0007669"/>
    <property type="project" value="TreeGrafter"/>
</dbReference>
<dbReference type="InterPro" id="IPR024084">
    <property type="entry name" value="IsoPropMal-DH-like_dom"/>
</dbReference>
<dbReference type="GO" id="GO:0051287">
    <property type="term" value="F:NAD binding"/>
    <property type="evidence" value="ECO:0007669"/>
    <property type="project" value="UniProtKB-UniRule"/>
</dbReference>
<keyword evidence="5 6" id="KW-0496">Mitochondrion</keyword>
<evidence type="ECO:0000256" key="3">
    <source>
        <dbReference type="ARBA" id="ARBA00022532"/>
    </source>
</evidence>
<evidence type="ECO:0000256" key="2">
    <source>
        <dbReference type="ARBA" id="ARBA00007769"/>
    </source>
</evidence>
<feature type="domain" description="Isopropylmalate dehydrogenase-like" evidence="7">
    <location>
        <begin position="55"/>
        <end position="378"/>
    </location>
</feature>
<gene>
    <name evidence="8" type="ORF">HNY73_020944</name>
</gene>
<comment type="similarity">
    <text evidence="2 6">Belongs to the isocitrate and isopropylmalate dehydrogenases family.</text>
</comment>